<evidence type="ECO:0000259" key="9">
    <source>
        <dbReference type="PROSITE" id="PS50893"/>
    </source>
</evidence>
<evidence type="ECO:0000256" key="6">
    <source>
        <dbReference type="ARBA" id="ARBA00022840"/>
    </source>
</evidence>
<evidence type="ECO:0000256" key="7">
    <source>
        <dbReference type="ARBA" id="ARBA00022967"/>
    </source>
</evidence>
<keyword evidence="7" id="KW-1278">Translocase</keyword>
<keyword evidence="5" id="KW-0547">Nucleotide-binding</keyword>
<feature type="domain" description="ABC transporter" evidence="9">
    <location>
        <begin position="7"/>
        <end position="242"/>
    </location>
</feature>
<keyword evidence="4" id="KW-0677">Repeat</keyword>
<dbReference type="CDD" id="cd03216">
    <property type="entry name" value="ABC_Carb_Monos_I"/>
    <property type="match status" value="1"/>
</dbReference>
<dbReference type="PROSITE" id="PS50893">
    <property type="entry name" value="ABC_TRANSPORTER_2"/>
    <property type="match status" value="2"/>
</dbReference>
<dbReference type="OrthoDB" id="9771863at2"/>
<dbReference type="SMART" id="SM00382">
    <property type="entry name" value="AAA"/>
    <property type="match status" value="2"/>
</dbReference>
<dbReference type="Pfam" id="PF00005">
    <property type="entry name" value="ABC_tran"/>
    <property type="match status" value="2"/>
</dbReference>
<dbReference type="InterPro" id="IPR003439">
    <property type="entry name" value="ABC_transporter-like_ATP-bd"/>
</dbReference>
<dbReference type="SUPFAM" id="SSF52540">
    <property type="entry name" value="P-loop containing nucleoside triphosphate hydrolases"/>
    <property type="match status" value="2"/>
</dbReference>
<dbReference type="InterPro" id="IPR003593">
    <property type="entry name" value="AAA+_ATPase"/>
</dbReference>
<protein>
    <submittedName>
        <fullName evidence="10">D-xylose ABC transporter ATP-binding protein</fullName>
    </submittedName>
</protein>
<dbReference type="Gene3D" id="3.40.50.300">
    <property type="entry name" value="P-loop containing nucleotide triphosphate hydrolases"/>
    <property type="match status" value="2"/>
</dbReference>
<dbReference type="PANTHER" id="PTHR43790:SF9">
    <property type="entry name" value="GALACTOFURANOSE TRANSPORTER ATP-BINDING PROTEIN YTFR"/>
    <property type="match status" value="1"/>
</dbReference>
<dbReference type="CDD" id="cd03215">
    <property type="entry name" value="ABC_Carb_Monos_II"/>
    <property type="match status" value="1"/>
</dbReference>
<evidence type="ECO:0000256" key="2">
    <source>
        <dbReference type="ARBA" id="ARBA00022448"/>
    </source>
</evidence>
<dbReference type="InterPro" id="IPR050107">
    <property type="entry name" value="ABC_carbohydrate_import_ATPase"/>
</dbReference>
<name>A0A2S8R810_9FIRM</name>
<keyword evidence="3" id="KW-1003">Cell membrane</keyword>
<organism evidence="10 11">
    <name type="scientific">Acetivibrio saccincola</name>
    <dbReference type="NCBI Taxonomy" id="1677857"/>
    <lineage>
        <taxon>Bacteria</taxon>
        <taxon>Bacillati</taxon>
        <taxon>Bacillota</taxon>
        <taxon>Clostridia</taxon>
        <taxon>Eubacteriales</taxon>
        <taxon>Oscillospiraceae</taxon>
        <taxon>Acetivibrio</taxon>
    </lineage>
</organism>
<keyword evidence="2" id="KW-0813">Transport</keyword>
<dbReference type="GO" id="GO:0005524">
    <property type="term" value="F:ATP binding"/>
    <property type="evidence" value="ECO:0007669"/>
    <property type="project" value="UniProtKB-KW"/>
</dbReference>
<evidence type="ECO:0000256" key="8">
    <source>
        <dbReference type="ARBA" id="ARBA00023136"/>
    </source>
</evidence>
<dbReference type="AlphaFoldDB" id="A0A2S8R810"/>
<proteinExistence type="predicted"/>
<evidence type="ECO:0000313" key="11">
    <source>
        <dbReference type="Proteomes" id="UP000239720"/>
    </source>
</evidence>
<sequence length="507" mass="55254">MSDALLLEVKELTKRFPGTLALNGVKLEVRKGEVHGLCGENGAGKSTLMNIVGGVFPATSGSMKFDGKIFAPRNPKDSQDAGIGFVHQELCLCPHLSAAENIFIGRLPSKGGKVDFKKLYKDADAILQTLDANFSSKTLVSNLTVSEQQLVEIAKSVSLNCKLLILDEPTSSLTDKETAKLFQVVKDLKSKGISTLFISHRMKEVFEICDRVTVLKDGSYVGCMNISEITHEDVIRAMVGRDLGELYPDKSSKIEEDNYIIKVENLSGDGFENISFLLRKGEILGFAGLVGAGRSEVMRGLCAIDPIKGGQIFLNGEKQTFKRYRDAVKKGICYLTEDRKNSGLFLDMSIAKNISSANLEAVSKRGWIIKKREYAMSKKYVEKLLIKIPGLSYPISNLSGGNQQKCLIGKWLSIDPKVIIMDEPTRGIDVGAKREIHNLLRSLSEQGVGVIIVSSELPEIIGVADRVAVMHEGKLAGFLQGEHITEENIMKLAAGASLSMASGVSLP</sequence>
<dbReference type="GO" id="GO:0016887">
    <property type="term" value="F:ATP hydrolysis activity"/>
    <property type="evidence" value="ECO:0007669"/>
    <property type="project" value="InterPro"/>
</dbReference>
<evidence type="ECO:0000256" key="3">
    <source>
        <dbReference type="ARBA" id="ARBA00022475"/>
    </source>
</evidence>
<dbReference type="PANTHER" id="PTHR43790">
    <property type="entry name" value="CARBOHYDRATE TRANSPORT ATP-BINDING PROTEIN MG119-RELATED"/>
    <property type="match status" value="1"/>
</dbReference>
<accession>A0A2S8R810</accession>
<feature type="domain" description="ABC transporter" evidence="9">
    <location>
        <begin position="254"/>
        <end position="497"/>
    </location>
</feature>
<dbReference type="EMBL" id="NEMB01000003">
    <property type="protein sequence ID" value="PQQ65938.1"/>
    <property type="molecule type" value="Genomic_DNA"/>
</dbReference>
<dbReference type="RefSeq" id="WP_105367634.1">
    <property type="nucleotide sequence ID" value="NZ_NEMB01000003.1"/>
</dbReference>
<evidence type="ECO:0000313" key="10">
    <source>
        <dbReference type="EMBL" id="PQQ65938.1"/>
    </source>
</evidence>
<dbReference type="FunFam" id="3.40.50.300:FF:000127">
    <property type="entry name" value="Ribose import ATP-binding protein RbsA"/>
    <property type="match status" value="1"/>
</dbReference>
<dbReference type="GO" id="GO:0005886">
    <property type="term" value="C:plasma membrane"/>
    <property type="evidence" value="ECO:0007669"/>
    <property type="project" value="UniProtKB-SubCell"/>
</dbReference>
<reference evidence="10 11" key="1">
    <citation type="journal article" date="2018" name="Syst. Appl. Microbiol.">
        <title>Characterization and high-quality draft genome sequence of Herbivorax saccincola A7, an anaerobic, alkaliphilic, thermophilic, cellulolytic, and xylanolytic bacterium.</title>
        <authorList>
            <person name="Aikawa S."/>
            <person name="Baramee S."/>
            <person name="Sermsathanaswadi J."/>
            <person name="Thianheng P."/>
            <person name="Tachaapaikoon C."/>
            <person name="Shikata A."/>
            <person name="Waeonukul R."/>
            <person name="Pason P."/>
            <person name="Ratanakhanokchai K."/>
            <person name="Kosugi A."/>
        </authorList>
    </citation>
    <scope>NUCLEOTIDE SEQUENCE [LARGE SCALE GENOMIC DNA]</scope>
    <source>
        <strain evidence="10 11">A7</strain>
    </source>
</reference>
<dbReference type="InterPro" id="IPR027417">
    <property type="entry name" value="P-loop_NTPase"/>
</dbReference>
<evidence type="ECO:0000256" key="4">
    <source>
        <dbReference type="ARBA" id="ARBA00022737"/>
    </source>
</evidence>
<evidence type="ECO:0000256" key="5">
    <source>
        <dbReference type="ARBA" id="ARBA00022741"/>
    </source>
</evidence>
<comment type="subcellular location">
    <subcellularLocation>
        <location evidence="1">Cell membrane</location>
        <topology evidence="1">Peripheral membrane protein</topology>
    </subcellularLocation>
</comment>
<evidence type="ECO:0000256" key="1">
    <source>
        <dbReference type="ARBA" id="ARBA00004202"/>
    </source>
</evidence>
<keyword evidence="8" id="KW-0472">Membrane</keyword>
<comment type="caution">
    <text evidence="10">The sequence shown here is derived from an EMBL/GenBank/DDBJ whole genome shotgun (WGS) entry which is preliminary data.</text>
</comment>
<gene>
    <name evidence="10" type="ORF">B9R14_03595</name>
</gene>
<dbReference type="Proteomes" id="UP000239720">
    <property type="component" value="Unassembled WGS sequence"/>
</dbReference>
<keyword evidence="6 10" id="KW-0067">ATP-binding</keyword>